<dbReference type="Proteomes" id="UP000078492">
    <property type="component" value="Unassembled WGS sequence"/>
</dbReference>
<dbReference type="GO" id="GO:0005549">
    <property type="term" value="F:odorant binding"/>
    <property type="evidence" value="ECO:0007669"/>
    <property type="project" value="InterPro"/>
</dbReference>
<evidence type="ECO:0000256" key="6">
    <source>
        <dbReference type="ARBA" id="ARBA00022989"/>
    </source>
</evidence>
<accession>A0A195E7E5</accession>
<organism evidence="11 12">
    <name type="scientific">Trachymyrmex cornetzi</name>
    <dbReference type="NCBI Taxonomy" id="471704"/>
    <lineage>
        <taxon>Eukaryota</taxon>
        <taxon>Metazoa</taxon>
        <taxon>Ecdysozoa</taxon>
        <taxon>Arthropoda</taxon>
        <taxon>Hexapoda</taxon>
        <taxon>Insecta</taxon>
        <taxon>Pterygota</taxon>
        <taxon>Neoptera</taxon>
        <taxon>Endopterygota</taxon>
        <taxon>Hymenoptera</taxon>
        <taxon>Apocrita</taxon>
        <taxon>Aculeata</taxon>
        <taxon>Formicoidea</taxon>
        <taxon>Formicidae</taxon>
        <taxon>Myrmicinae</taxon>
        <taxon>Trachymyrmex</taxon>
    </lineage>
</organism>
<evidence type="ECO:0000256" key="4">
    <source>
        <dbReference type="ARBA" id="ARBA00022692"/>
    </source>
</evidence>
<dbReference type="GO" id="GO:0004984">
    <property type="term" value="F:olfactory receptor activity"/>
    <property type="evidence" value="ECO:0007669"/>
    <property type="project" value="InterPro"/>
</dbReference>
<dbReference type="EMBL" id="KQ979568">
    <property type="protein sequence ID" value="KYN21016.1"/>
    <property type="molecule type" value="Genomic_DNA"/>
</dbReference>
<keyword evidence="7 10" id="KW-0472">Membrane</keyword>
<name>A0A195E7E5_9HYME</name>
<keyword evidence="2" id="KW-1003">Cell membrane</keyword>
<keyword evidence="12" id="KW-1185">Reference proteome</keyword>
<evidence type="ECO:0000256" key="3">
    <source>
        <dbReference type="ARBA" id="ARBA00022606"/>
    </source>
</evidence>
<keyword evidence="5" id="KW-0552">Olfaction</keyword>
<proteinExistence type="predicted"/>
<evidence type="ECO:0000313" key="11">
    <source>
        <dbReference type="EMBL" id="KYN21016.1"/>
    </source>
</evidence>
<evidence type="ECO:0000256" key="10">
    <source>
        <dbReference type="SAM" id="Phobius"/>
    </source>
</evidence>
<keyword evidence="4 10" id="KW-0812">Transmembrane</keyword>
<keyword evidence="9" id="KW-0807">Transducer</keyword>
<dbReference type="GO" id="GO:0007165">
    <property type="term" value="P:signal transduction"/>
    <property type="evidence" value="ECO:0007669"/>
    <property type="project" value="UniProtKB-KW"/>
</dbReference>
<dbReference type="PANTHER" id="PTHR21137:SF35">
    <property type="entry name" value="ODORANT RECEPTOR 19A-RELATED"/>
    <property type="match status" value="1"/>
</dbReference>
<dbReference type="PANTHER" id="PTHR21137">
    <property type="entry name" value="ODORANT RECEPTOR"/>
    <property type="match status" value="1"/>
</dbReference>
<comment type="subcellular location">
    <subcellularLocation>
        <location evidence="1">Cell membrane</location>
        <topology evidence="1">Multi-pass membrane protein</topology>
    </subcellularLocation>
</comment>
<feature type="transmembrane region" description="Helical" evidence="10">
    <location>
        <begin position="77"/>
        <end position="100"/>
    </location>
</feature>
<sequence>FQTISVVNDKEEIILHFIVVIVTLLYMFLANYAGQEITDHNDHIFFTAYNVRWYIAPLHVQKMILFLLQIGNKAFGLHIGGLFVASLNCFASVRNVLLIIKIYKIYRVRYVTYNKTKCNSHYS</sequence>
<dbReference type="AlphaFoldDB" id="A0A195E7E5"/>
<evidence type="ECO:0000256" key="7">
    <source>
        <dbReference type="ARBA" id="ARBA00023136"/>
    </source>
</evidence>
<evidence type="ECO:0000256" key="5">
    <source>
        <dbReference type="ARBA" id="ARBA00022725"/>
    </source>
</evidence>
<dbReference type="InterPro" id="IPR004117">
    <property type="entry name" value="7tm6_olfct_rcpt"/>
</dbReference>
<evidence type="ECO:0000313" key="12">
    <source>
        <dbReference type="Proteomes" id="UP000078492"/>
    </source>
</evidence>
<keyword evidence="6 10" id="KW-1133">Transmembrane helix</keyword>
<dbReference type="Pfam" id="PF02949">
    <property type="entry name" value="7tm_6"/>
    <property type="match status" value="1"/>
</dbReference>
<feature type="non-terminal residue" evidence="11">
    <location>
        <position position="1"/>
    </location>
</feature>
<gene>
    <name evidence="11" type="ORF">ALC57_06924</name>
</gene>
<dbReference type="STRING" id="471704.A0A195E7E5"/>
<protein>
    <submittedName>
        <fullName evidence="11">Uncharacterized protein</fullName>
    </submittedName>
</protein>
<reference evidence="11 12" key="1">
    <citation type="submission" date="2015-09" db="EMBL/GenBank/DDBJ databases">
        <title>Trachymyrmex cornetzi WGS genome.</title>
        <authorList>
            <person name="Nygaard S."/>
            <person name="Hu H."/>
            <person name="Boomsma J."/>
            <person name="Zhang G."/>
        </authorList>
    </citation>
    <scope>NUCLEOTIDE SEQUENCE [LARGE SCALE GENOMIC DNA]</scope>
    <source>
        <strain evidence="11">Tcor2-1</strain>
        <tissue evidence="11">Whole body</tissue>
    </source>
</reference>
<evidence type="ECO:0000256" key="2">
    <source>
        <dbReference type="ARBA" id="ARBA00022475"/>
    </source>
</evidence>
<feature type="transmembrane region" description="Helical" evidence="10">
    <location>
        <begin position="13"/>
        <end position="32"/>
    </location>
</feature>
<dbReference type="GO" id="GO:0005886">
    <property type="term" value="C:plasma membrane"/>
    <property type="evidence" value="ECO:0007669"/>
    <property type="project" value="UniProtKB-SubCell"/>
</dbReference>
<keyword evidence="3" id="KW-0716">Sensory transduction</keyword>
<keyword evidence="8" id="KW-0675">Receptor</keyword>
<evidence type="ECO:0000256" key="8">
    <source>
        <dbReference type="ARBA" id="ARBA00023170"/>
    </source>
</evidence>
<evidence type="ECO:0000256" key="1">
    <source>
        <dbReference type="ARBA" id="ARBA00004651"/>
    </source>
</evidence>
<evidence type="ECO:0000256" key="9">
    <source>
        <dbReference type="ARBA" id="ARBA00023224"/>
    </source>
</evidence>